<dbReference type="OrthoDB" id="8446778at2759"/>
<dbReference type="AlphaFoldDB" id="A0A4Z2J6G1"/>
<dbReference type="Proteomes" id="UP000314294">
    <property type="component" value="Unassembled WGS sequence"/>
</dbReference>
<dbReference type="EMBL" id="SRLO01000020">
    <property type="protein sequence ID" value="TNN85464.1"/>
    <property type="molecule type" value="Genomic_DNA"/>
</dbReference>
<accession>A0A4Z2J6G1</accession>
<evidence type="ECO:0000313" key="3">
    <source>
        <dbReference type="Proteomes" id="UP000314294"/>
    </source>
</evidence>
<sequence>MKDTKSILTHKAEWSRRALHKSPASLERSAADSQLSEQGYRYSAVLLHRDDDKQAEALDSGIVGGRNWKASTNQLFVPDHTSHNEPSAAQWSSPSPSLESLPDTQGVEVERLVNGRPRDWSLVDPAKELVFPLTSNYLQEDDTPAQPGPVHTPYPSVNTGHFSNAAVPYSNGNYVSAESSSPSKQGPFPSKPINVVAQPINVAAQPFYPSRRESPSSAVNGGKIPNFRKINYRPQTADEVGSQLEELLTDRTPPLCPDHS</sequence>
<evidence type="ECO:0000256" key="1">
    <source>
        <dbReference type="SAM" id="MobiDB-lite"/>
    </source>
</evidence>
<comment type="caution">
    <text evidence="2">The sequence shown here is derived from an EMBL/GenBank/DDBJ whole genome shotgun (WGS) entry which is preliminary data.</text>
</comment>
<evidence type="ECO:0000313" key="2">
    <source>
        <dbReference type="EMBL" id="TNN85464.1"/>
    </source>
</evidence>
<feature type="region of interest" description="Disordered" evidence="1">
    <location>
        <begin position="78"/>
        <end position="102"/>
    </location>
</feature>
<proteinExistence type="predicted"/>
<feature type="compositionally biased region" description="Low complexity" evidence="1">
    <location>
        <begin position="86"/>
        <end position="102"/>
    </location>
</feature>
<protein>
    <submittedName>
        <fullName evidence="2">Uncharacterized protein</fullName>
    </submittedName>
</protein>
<gene>
    <name evidence="2" type="ORF">EYF80_004096</name>
</gene>
<feature type="region of interest" description="Disordered" evidence="1">
    <location>
        <begin position="206"/>
        <end position="260"/>
    </location>
</feature>
<organism evidence="2 3">
    <name type="scientific">Liparis tanakae</name>
    <name type="common">Tanaka's snailfish</name>
    <dbReference type="NCBI Taxonomy" id="230148"/>
    <lineage>
        <taxon>Eukaryota</taxon>
        <taxon>Metazoa</taxon>
        <taxon>Chordata</taxon>
        <taxon>Craniata</taxon>
        <taxon>Vertebrata</taxon>
        <taxon>Euteleostomi</taxon>
        <taxon>Actinopterygii</taxon>
        <taxon>Neopterygii</taxon>
        <taxon>Teleostei</taxon>
        <taxon>Neoteleostei</taxon>
        <taxon>Acanthomorphata</taxon>
        <taxon>Eupercaria</taxon>
        <taxon>Perciformes</taxon>
        <taxon>Cottioidei</taxon>
        <taxon>Cottales</taxon>
        <taxon>Liparidae</taxon>
        <taxon>Liparis</taxon>
    </lineage>
</organism>
<reference evidence="2 3" key="1">
    <citation type="submission" date="2019-03" db="EMBL/GenBank/DDBJ databases">
        <title>First draft genome of Liparis tanakae, snailfish: a comprehensive survey of snailfish specific genes.</title>
        <authorList>
            <person name="Kim W."/>
            <person name="Song I."/>
            <person name="Jeong J.-H."/>
            <person name="Kim D."/>
            <person name="Kim S."/>
            <person name="Ryu S."/>
            <person name="Song J.Y."/>
            <person name="Lee S.K."/>
        </authorList>
    </citation>
    <scope>NUCLEOTIDE SEQUENCE [LARGE SCALE GENOMIC DNA]</scope>
    <source>
        <tissue evidence="2">Muscle</tissue>
    </source>
</reference>
<feature type="region of interest" description="Disordered" evidence="1">
    <location>
        <begin position="17"/>
        <end position="36"/>
    </location>
</feature>
<keyword evidence="3" id="KW-1185">Reference proteome</keyword>
<name>A0A4Z2J6G1_9TELE</name>